<organism evidence="2 3">
    <name type="scientific">Weeksella virosa (strain ATCC 43766 / DSM 16922 / JCM 21250 / CCUG 30538 / CDC 9751 / IAM 14551 / NBRC 16016 / NCTC 11634 / CL345/78)</name>
    <dbReference type="NCBI Taxonomy" id="865938"/>
    <lineage>
        <taxon>Bacteria</taxon>
        <taxon>Pseudomonadati</taxon>
        <taxon>Bacteroidota</taxon>
        <taxon>Flavobacteriia</taxon>
        <taxon>Flavobacteriales</taxon>
        <taxon>Weeksellaceae</taxon>
        <taxon>Weeksella</taxon>
    </lineage>
</organism>
<dbReference type="HOGENOM" id="CLU_116186_1_0_10"/>
<evidence type="ECO:0000313" key="2">
    <source>
        <dbReference type="EMBL" id="ADX68119.1"/>
    </source>
</evidence>
<protein>
    <recommendedName>
        <fullName evidence="4">Outer membrane protein beta-barrel domain-containing protein</fullName>
    </recommendedName>
</protein>
<evidence type="ECO:0000256" key="1">
    <source>
        <dbReference type="SAM" id="SignalP"/>
    </source>
</evidence>
<keyword evidence="1" id="KW-0732">Signal</keyword>
<reference evidence="2 3" key="1">
    <citation type="journal article" date="2011" name="Stand. Genomic Sci.">
        <title>Complete genome sequence of Weeksella virosa type strain (9751).</title>
        <authorList>
            <person name="Lang E."/>
            <person name="Teshima H."/>
            <person name="Lucas S."/>
            <person name="Lapidus A."/>
            <person name="Hammon N."/>
            <person name="Deshpande S."/>
            <person name="Nolan M."/>
            <person name="Cheng J.F."/>
            <person name="Pitluck S."/>
            <person name="Liolios K."/>
            <person name="Pagani I."/>
            <person name="Mikhailova N."/>
            <person name="Ivanova N."/>
            <person name="Mavromatis K."/>
            <person name="Pati A."/>
            <person name="Tapia R."/>
            <person name="Han C."/>
            <person name="Goodwin L."/>
            <person name="Chen A."/>
            <person name="Palaniappan K."/>
            <person name="Land M."/>
            <person name="Hauser L."/>
            <person name="Chang Y.J."/>
            <person name="Jeffries C.D."/>
            <person name="Brambilla E.M."/>
            <person name="Kopitz M."/>
            <person name="Rohde M."/>
            <person name="Goker M."/>
            <person name="Tindall B.J."/>
            <person name="Detter J.C."/>
            <person name="Woyke T."/>
            <person name="Bristow J."/>
            <person name="Eisen J.A."/>
            <person name="Markowitz V."/>
            <person name="Hugenholtz P."/>
            <person name="Klenk H.P."/>
            <person name="Kyrpides N.C."/>
        </authorList>
    </citation>
    <scope>NUCLEOTIDE SEQUENCE [LARGE SCALE GENOMIC DNA]</scope>
    <source>
        <strain evidence="3">ATCC 43766 / DSM 16922 / JCM 21250 / NBRC 16016 / NCTC 11634 / CL345/78</strain>
    </source>
</reference>
<dbReference type="RefSeq" id="WP_013598508.1">
    <property type="nucleotide sequence ID" value="NC_015144.1"/>
</dbReference>
<evidence type="ECO:0008006" key="4">
    <source>
        <dbReference type="Google" id="ProtNLM"/>
    </source>
</evidence>
<dbReference type="eggNOG" id="ENOG5032URC">
    <property type="taxonomic scope" value="Bacteria"/>
</dbReference>
<sequence>MKKLVLATAVAVFGVVGLQAQSTGFEAGVHVGIPVGDVSDASNFNIGLDVAYLYPVAQNFRLGLASGYDHFVGKDNVDDFGFIPLAASAKFTPTQNFFVGADLGYAFATNDGMDGGFYYQPKVGYSGALVDVYGFYKGVSGTNKYEVLGVEYKNDWNIGSVGLGVAYKF</sequence>
<proteinExistence type="predicted"/>
<evidence type="ECO:0000313" key="3">
    <source>
        <dbReference type="Proteomes" id="UP000008641"/>
    </source>
</evidence>
<name>F0NYC2_WEEVC</name>
<feature type="signal peptide" evidence="1">
    <location>
        <begin position="1"/>
        <end position="20"/>
    </location>
</feature>
<dbReference type="OrthoDB" id="1492374at2"/>
<feature type="chain" id="PRO_5003256303" description="Outer membrane protein beta-barrel domain-containing protein" evidence="1">
    <location>
        <begin position="21"/>
        <end position="169"/>
    </location>
</feature>
<dbReference type="SUPFAM" id="SSF56925">
    <property type="entry name" value="OMPA-like"/>
    <property type="match status" value="1"/>
</dbReference>
<accession>F0NYC2</accession>
<dbReference type="KEGG" id="wvi:Weevi_1418"/>
<reference evidence="3" key="2">
    <citation type="journal article" date="2011" name="Stand. Genomic Sci.">
        <title>Complete genome sequence of Weeksella virosa type strain (9751T).</title>
        <authorList>
            <person name="Lang E."/>
            <person name="Teshima H."/>
            <person name="Lucas S."/>
            <person name="Lapidus A."/>
            <person name="Hammon N."/>
            <person name="Deshpande S."/>
            <person name="Nolan M."/>
            <person name="Cheng J."/>
            <person name="Pitluck S."/>
            <person name="Liolios K."/>
            <person name="Pagani I."/>
            <person name="Mikhailova N."/>
            <person name="Ivanova N."/>
            <person name="Mavromatis K."/>
            <person name="Pati A."/>
            <person name="Tapia R."/>
            <person name="Han C."/>
            <person name="Goodwin L."/>
            <person name="Chen A."/>
            <person name="Palaniappan K."/>
            <person name="Land M."/>
            <person name="Hauser L."/>
            <person name="Chang Y."/>
            <person name="Jeffries C."/>
            <person name="Brambilla E."/>
            <person name="Kopitz M."/>
            <person name="Rohde M."/>
            <person name="Goker M."/>
            <person name="Tindall B."/>
            <person name="Detter J."/>
            <person name="Woyke T."/>
            <person name="Bristow J."/>
            <person name="Eisen J."/>
            <person name="Markowitz V."/>
            <person name="Hugenholtz P."/>
            <person name="Klenk H."/>
            <person name="Kyrpides N."/>
        </authorList>
    </citation>
    <scope>NUCLEOTIDE SEQUENCE [LARGE SCALE GENOMIC DNA]</scope>
    <source>
        <strain evidence="3">ATCC 43766 / DSM 16922 / JCM 21250 / NBRC 16016 / NCTC 11634 / CL345/78</strain>
    </source>
</reference>
<dbReference type="EMBL" id="CP002455">
    <property type="protein sequence ID" value="ADX68119.1"/>
    <property type="molecule type" value="Genomic_DNA"/>
</dbReference>
<gene>
    <name evidence="2" type="ordered locus">Weevi_1418</name>
</gene>
<dbReference type="Proteomes" id="UP000008641">
    <property type="component" value="Chromosome"/>
</dbReference>
<keyword evidence="3" id="KW-1185">Reference proteome</keyword>
<dbReference type="InterPro" id="IPR011250">
    <property type="entry name" value="OMP/PagP_B-barrel"/>
</dbReference>
<dbReference type="STRING" id="865938.Weevi_1418"/>
<dbReference type="AlphaFoldDB" id="F0NYC2"/>